<comment type="caution">
    <text evidence="2">The sequence shown here is derived from an EMBL/GenBank/DDBJ whole genome shotgun (WGS) entry which is preliminary data.</text>
</comment>
<keyword evidence="3" id="KW-1185">Reference proteome</keyword>
<dbReference type="InterPro" id="IPR039430">
    <property type="entry name" value="Thymidylate_kin-like_dom"/>
</dbReference>
<organism evidence="2 3">
    <name type="scientific">Glutamicibacter uratoxydans</name>
    <name type="common">Arthrobacter uratoxydans</name>
    <dbReference type="NCBI Taxonomy" id="43667"/>
    <lineage>
        <taxon>Bacteria</taxon>
        <taxon>Bacillati</taxon>
        <taxon>Actinomycetota</taxon>
        <taxon>Actinomycetes</taxon>
        <taxon>Micrococcales</taxon>
        <taxon>Micrococcaceae</taxon>
        <taxon>Glutamicibacter</taxon>
    </lineage>
</organism>
<name>A0A4Y4DQY5_GLUUR</name>
<dbReference type="Gene3D" id="3.40.50.300">
    <property type="entry name" value="P-loop containing nucleotide triphosphate hydrolases"/>
    <property type="match status" value="1"/>
</dbReference>
<evidence type="ECO:0000313" key="3">
    <source>
        <dbReference type="Proteomes" id="UP000316612"/>
    </source>
</evidence>
<proteinExistence type="predicted"/>
<protein>
    <recommendedName>
        <fullName evidence="1">Thymidylate kinase-like domain-containing protein</fullName>
    </recommendedName>
</protein>
<gene>
    <name evidence="2" type="ORF">AUR04nite_18660</name>
</gene>
<dbReference type="AlphaFoldDB" id="A0A4Y4DQY5"/>
<dbReference type="SUPFAM" id="SSF52540">
    <property type="entry name" value="P-loop containing nucleoside triphosphate hydrolases"/>
    <property type="match status" value="1"/>
</dbReference>
<dbReference type="EMBL" id="BJNY01000009">
    <property type="protein sequence ID" value="GED06334.1"/>
    <property type="molecule type" value="Genomic_DNA"/>
</dbReference>
<sequence>MIAALVKDLERSGLAAQQLANTAGRRWLNRRSRELGLSLSPLLQDFIESLIRGANVLLNSLKADRFCGISVMDRHIYCQLVLRQLRGQFSGFILPWLARRSTKNALIVVLDVPPELAHYRVHTREDDFETLDYLRASRGEYLNLAKANGWPVIDSSRPIAQVVAQLRALLAQSVVEVDSCP</sequence>
<evidence type="ECO:0000313" key="2">
    <source>
        <dbReference type="EMBL" id="GED06334.1"/>
    </source>
</evidence>
<accession>A0A4Y4DQY5</accession>
<reference evidence="2 3" key="1">
    <citation type="submission" date="2019-06" db="EMBL/GenBank/DDBJ databases">
        <title>Whole genome shotgun sequence of Glutamicibacter uratoxydans NBRC 15515.</title>
        <authorList>
            <person name="Hosoyama A."/>
            <person name="Uohara A."/>
            <person name="Ohji S."/>
            <person name="Ichikawa N."/>
        </authorList>
    </citation>
    <scope>NUCLEOTIDE SEQUENCE [LARGE SCALE GENOMIC DNA]</scope>
    <source>
        <strain evidence="2 3">NBRC 15515</strain>
    </source>
</reference>
<dbReference type="Proteomes" id="UP000316612">
    <property type="component" value="Unassembled WGS sequence"/>
</dbReference>
<evidence type="ECO:0000259" key="1">
    <source>
        <dbReference type="Pfam" id="PF02223"/>
    </source>
</evidence>
<dbReference type="InterPro" id="IPR027417">
    <property type="entry name" value="P-loop_NTPase"/>
</dbReference>
<feature type="domain" description="Thymidylate kinase-like" evidence="1">
    <location>
        <begin position="69"/>
        <end position="165"/>
    </location>
</feature>
<dbReference type="Pfam" id="PF02223">
    <property type="entry name" value="Thymidylate_kin"/>
    <property type="match status" value="1"/>
</dbReference>